<accession>A0A1R1LP32</accession>
<reference evidence="1 2" key="1">
    <citation type="submission" date="2016-12" db="EMBL/GenBank/DDBJ databases">
        <title>Draft genome of Tersicoccus phoenicis 1P05MA.</title>
        <authorList>
            <person name="Nakajima Y."/>
            <person name="Yoshizawa S."/>
            <person name="Nakamura K."/>
            <person name="Ogura Y."/>
            <person name="Hayashi T."/>
            <person name="Kogure K."/>
        </authorList>
    </citation>
    <scope>NUCLEOTIDE SEQUENCE [LARGE SCALE GENOMIC DNA]</scope>
    <source>
        <strain evidence="1 2">1p05MA</strain>
    </source>
</reference>
<sequence>MSDDVIAASPDALGAASGSADLPVVRDIFSASRPRSAGSTFLAPLDVLPELGTLPLRDLQVLHSRVARQREREYMTLDGPHPVTLDRLDELTRALDAREQREG</sequence>
<keyword evidence="2" id="KW-1185">Reference proteome</keyword>
<dbReference type="RefSeq" id="WP_076700797.1">
    <property type="nucleotide sequence ID" value="NZ_MRDE01000006.1"/>
</dbReference>
<dbReference type="EMBL" id="MRDE01000006">
    <property type="protein sequence ID" value="OMH29307.1"/>
    <property type="molecule type" value="Genomic_DNA"/>
</dbReference>
<dbReference type="AlphaFoldDB" id="A0A1R1LP32"/>
<proteinExistence type="predicted"/>
<evidence type="ECO:0000313" key="2">
    <source>
        <dbReference type="Proteomes" id="UP000187085"/>
    </source>
</evidence>
<name>A0A1R1LP32_9MICC</name>
<dbReference type="STRING" id="554083.BKD30_01045"/>
<comment type="caution">
    <text evidence="1">The sequence shown here is derived from an EMBL/GenBank/DDBJ whole genome shotgun (WGS) entry which is preliminary data.</text>
</comment>
<gene>
    <name evidence="1" type="ORF">BKD30_01045</name>
</gene>
<dbReference type="OrthoDB" id="4881000at2"/>
<organism evidence="1 2">
    <name type="scientific">Tersicoccus phoenicis</name>
    <dbReference type="NCBI Taxonomy" id="554083"/>
    <lineage>
        <taxon>Bacteria</taxon>
        <taxon>Bacillati</taxon>
        <taxon>Actinomycetota</taxon>
        <taxon>Actinomycetes</taxon>
        <taxon>Micrococcales</taxon>
        <taxon>Micrococcaceae</taxon>
        <taxon>Tersicoccus</taxon>
    </lineage>
</organism>
<evidence type="ECO:0000313" key="1">
    <source>
        <dbReference type="EMBL" id="OMH29307.1"/>
    </source>
</evidence>
<dbReference type="Proteomes" id="UP000187085">
    <property type="component" value="Unassembled WGS sequence"/>
</dbReference>
<protein>
    <submittedName>
        <fullName evidence="1">Uncharacterized protein</fullName>
    </submittedName>
</protein>